<proteinExistence type="predicted"/>
<dbReference type="RefSeq" id="WP_160200685.1">
    <property type="nucleotide sequence ID" value="NZ_QXWK01000001.1"/>
</dbReference>
<comment type="caution">
    <text evidence="2">The sequence shown here is derived from an EMBL/GenBank/DDBJ whole genome shotgun (WGS) entry which is preliminary data.</text>
</comment>
<accession>A0A845QFJ8</accession>
<evidence type="ECO:0000313" key="3">
    <source>
        <dbReference type="Proteomes" id="UP000446866"/>
    </source>
</evidence>
<name>A0A845QFJ8_9FIRM</name>
<gene>
    <name evidence="2" type="ORF">D0435_01750</name>
</gene>
<dbReference type="Proteomes" id="UP000446866">
    <property type="component" value="Unassembled WGS sequence"/>
</dbReference>
<keyword evidence="1" id="KW-1133">Transmembrane helix</keyword>
<evidence type="ECO:0000313" key="2">
    <source>
        <dbReference type="EMBL" id="NBH60399.1"/>
    </source>
</evidence>
<dbReference type="AlphaFoldDB" id="A0A845QFJ8"/>
<reference evidence="2 3" key="1">
    <citation type="submission" date="2018-08" db="EMBL/GenBank/DDBJ databases">
        <title>Murine metabolic-syndrome-specific gut microbial biobank.</title>
        <authorList>
            <person name="Liu C."/>
        </authorList>
    </citation>
    <scope>NUCLEOTIDE SEQUENCE [LARGE SCALE GENOMIC DNA]</scope>
    <source>
        <strain evidence="2 3">28</strain>
    </source>
</reference>
<keyword evidence="3" id="KW-1185">Reference proteome</keyword>
<sequence length="136" mass="15420">MYTPNQEIEQYLQQIEAAIYHLAESDGFIDGLRQQLYDYAEVHTILSISALVEEFGTPEEVAADFLETCSALKPKKIAKSRKRGWLKTAIILALVAIVIGEMLHLHDLRKHTQVMATDVIIIHDNEENADDDVIEE</sequence>
<keyword evidence="1" id="KW-0812">Transmembrane</keyword>
<feature type="transmembrane region" description="Helical" evidence="1">
    <location>
        <begin position="85"/>
        <end position="105"/>
    </location>
</feature>
<organism evidence="2 3">
    <name type="scientific">Anaerotruncus colihominis</name>
    <dbReference type="NCBI Taxonomy" id="169435"/>
    <lineage>
        <taxon>Bacteria</taxon>
        <taxon>Bacillati</taxon>
        <taxon>Bacillota</taxon>
        <taxon>Clostridia</taxon>
        <taxon>Eubacteriales</taxon>
        <taxon>Oscillospiraceae</taxon>
        <taxon>Anaerotruncus</taxon>
    </lineage>
</organism>
<keyword evidence="1" id="KW-0472">Membrane</keyword>
<evidence type="ECO:0000256" key="1">
    <source>
        <dbReference type="SAM" id="Phobius"/>
    </source>
</evidence>
<protein>
    <submittedName>
        <fullName evidence="2">Uncharacterized protein</fullName>
    </submittedName>
</protein>
<dbReference type="EMBL" id="QXWK01000001">
    <property type="protein sequence ID" value="NBH60399.1"/>
    <property type="molecule type" value="Genomic_DNA"/>
</dbReference>